<feature type="binding site" evidence="5">
    <location>
        <position position="119"/>
    </location>
    <ligand>
        <name>spermidine</name>
        <dbReference type="ChEBI" id="CHEBI:57834"/>
    </ligand>
</feature>
<dbReference type="EMBL" id="APND01000003">
    <property type="protein sequence ID" value="MES1929889.1"/>
    <property type="molecule type" value="Genomic_DNA"/>
</dbReference>
<evidence type="ECO:0000256" key="1">
    <source>
        <dbReference type="ARBA" id="ARBA00007867"/>
    </source>
</evidence>
<evidence type="ECO:0000256" key="4">
    <source>
        <dbReference type="ARBA" id="ARBA00023115"/>
    </source>
</evidence>
<proteinExistence type="inferred from homology"/>
<dbReference type="PROSITE" id="PS51006">
    <property type="entry name" value="PABS_2"/>
    <property type="match status" value="1"/>
</dbReference>
<dbReference type="NCBIfam" id="TIGR00417">
    <property type="entry name" value="speE"/>
    <property type="match status" value="1"/>
</dbReference>
<evidence type="ECO:0000256" key="8">
    <source>
        <dbReference type="RuleBase" id="RU003837"/>
    </source>
</evidence>
<dbReference type="SUPFAM" id="SSF53335">
    <property type="entry name" value="S-adenosyl-L-methionine-dependent methyltransferases"/>
    <property type="match status" value="1"/>
</dbReference>
<comment type="similarity">
    <text evidence="1 5 7">Belongs to the spermidine/spermine synthase family.</text>
</comment>
<dbReference type="GO" id="GO:0004766">
    <property type="term" value="F:spermidine synthase activity"/>
    <property type="evidence" value="ECO:0007669"/>
    <property type="project" value="UniProtKB-EC"/>
</dbReference>
<keyword evidence="3 5" id="KW-0745">Spermidine biosynthesis</keyword>
<sequence length="310" mass="34318">MDIYTAWLGYILRGRFGSTAALKRAQGKRMVLDGNWYTEASDTLGLGFSLRIKDKLHEETSPYQTIAVYETETFGRLLTIDGLVMLTDRDNFVYHEMMTHPALFAHGSAKNVVIIGGGDCGTLREVLKHDSVEQATQIEIDERVTRLAEEYFPALCDSNDDPRATLAFEDGVAWMKNAPDGSVDLIIIDSTDPIGPAEGLFNEAFYKQCHRVLGNGGMLVQQSESPLVHSELIGEMHDGLRNSGFADTQLLSFPQPSYPTGWWSATLAARDTRTLYAPQGELGFETFYYTPAMHNAAFAQPAFMARILGG</sequence>
<dbReference type="Gene3D" id="2.30.140.10">
    <property type="entry name" value="Spermidine synthase, tetramerisation domain"/>
    <property type="match status" value="1"/>
</dbReference>
<keyword evidence="11" id="KW-1185">Reference proteome</keyword>
<evidence type="ECO:0000256" key="5">
    <source>
        <dbReference type="HAMAP-Rule" id="MF_00198"/>
    </source>
</evidence>
<evidence type="ECO:0000313" key="11">
    <source>
        <dbReference type="Proteomes" id="UP001460888"/>
    </source>
</evidence>
<dbReference type="Proteomes" id="UP001460888">
    <property type="component" value="Unassembled WGS sequence"/>
</dbReference>
<dbReference type="PANTHER" id="PTHR11558">
    <property type="entry name" value="SPERMIDINE/SPERMINE SYNTHASE"/>
    <property type="match status" value="1"/>
</dbReference>
<feature type="domain" description="PABS" evidence="9">
    <location>
        <begin position="34"/>
        <end position="270"/>
    </location>
</feature>
<dbReference type="HAMAP" id="MF_00198">
    <property type="entry name" value="Spermidine_synth"/>
    <property type="match status" value="1"/>
</dbReference>
<dbReference type="CDD" id="cd02440">
    <property type="entry name" value="AdoMet_MTases"/>
    <property type="match status" value="1"/>
</dbReference>
<accession>A0ABV2B389</accession>
<dbReference type="InterPro" id="IPR030373">
    <property type="entry name" value="PABS_CS"/>
</dbReference>
<feature type="binding site" evidence="5">
    <location>
        <position position="64"/>
    </location>
    <ligand>
        <name>S-methyl-5'-thioadenosine</name>
        <dbReference type="ChEBI" id="CHEBI:17509"/>
    </ligand>
</feature>
<feature type="binding site" evidence="5">
    <location>
        <position position="196"/>
    </location>
    <ligand>
        <name>S-methyl-5'-thioadenosine</name>
        <dbReference type="ChEBI" id="CHEBI:17509"/>
    </ligand>
</feature>
<keyword evidence="4 5" id="KW-0620">Polyamine biosynthesis</keyword>
<dbReference type="InterPro" id="IPR030374">
    <property type="entry name" value="PABS"/>
</dbReference>
<dbReference type="InterPro" id="IPR029063">
    <property type="entry name" value="SAM-dependent_MTases_sf"/>
</dbReference>
<dbReference type="Pfam" id="PF17284">
    <property type="entry name" value="Spermine_synt_N"/>
    <property type="match status" value="1"/>
</dbReference>
<evidence type="ECO:0000256" key="7">
    <source>
        <dbReference type="RuleBase" id="RU003836"/>
    </source>
</evidence>
<comment type="function">
    <text evidence="5">Catalyzes the irreversible transfer of a propylamine group from the amino donor S-adenosylmethioninamine (decarboxy-AdoMet) to putrescine (1,4-diaminobutane) to yield spermidine.</text>
</comment>
<evidence type="ECO:0000256" key="6">
    <source>
        <dbReference type="PROSITE-ProRule" id="PRU00354"/>
    </source>
</evidence>
<dbReference type="PANTHER" id="PTHR11558:SF11">
    <property type="entry name" value="SPERMIDINE SYNTHASE"/>
    <property type="match status" value="1"/>
</dbReference>
<evidence type="ECO:0000313" key="10">
    <source>
        <dbReference type="EMBL" id="MES1929889.1"/>
    </source>
</evidence>
<feature type="binding site" evidence="5">
    <location>
        <begin position="170"/>
        <end position="171"/>
    </location>
    <ligand>
        <name>S-methyl-5'-thioadenosine</name>
        <dbReference type="ChEBI" id="CHEBI:17509"/>
    </ligand>
</feature>
<feature type="binding site" evidence="5">
    <location>
        <position position="95"/>
    </location>
    <ligand>
        <name>spermidine</name>
        <dbReference type="ChEBI" id="CHEBI:57834"/>
    </ligand>
</feature>
<gene>
    <name evidence="5" type="primary">speE</name>
    <name evidence="10" type="ORF">SADO_11554</name>
</gene>
<dbReference type="InterPro" id="IPR035246">
    <property type="entry name" value="Spermidine_synt_N"/>
</dbReference>
<dbReference type="Pfam" id="PF01564">
    <property type="entry name" value="Spermine_synth"/>
    <property type="match status" value="1"/>
</dbReference>
<dbReference type="PROSITE" id="PS01330">
    <property type="entry name" value="PABS_1"/>
    <property type="match status" value="1"/>
</dbReference>
<feature type="binding site" evidence="5">
    <location>
        <position position="139"/>
    </location>
    <ligand>
        <name>S-methyl-5'-thioadenosine</name>
        <dbReference type="ChEBI" id="CHEBI:17509"/>
    </ligand>
</feature>
<organism evidence="10 11">
    <name type="scientific">Salinisphaera dokdonensis CL-ES53</name>
    <dbReference type="NCBI Taxonomy" id="1304272"/>
    <lineage>
        <taxon>Bacteria</taxon>
        <taxon>Pseudomonadati</taxon>
        <taxon>Pseudomonadota</taxon>
        <taxon>Gammaproteobacteria</taxon>
        <taxon>Salinisphaerales</taxon>
        <taxon>Salinisphaeraceae</taxon>
        <taxon>Salinisphaera</taxon>
    </lineage>
</organism>
<comment type="caution">
    <text evidence="10">The sequence shown here is derived from an EMBL/GenBank/DDBJ whole genome shotgun (WGS) entry which is preliminary data.</text>
</comment>
<feature type="binding site" evidence="5">
    <location>
        <begin position="189"/>
        <end position="192"/>
    </location>
    <ligand>
        <name>spermidine</name>
        <dbReference type="ChEBI" id="CHEBI:57834"/>
    </ligand>
</feature>
<feature type="active site" description="Proton acceptor" evidence="5 6">
    <location>
        <position position="189"/>
    </location>
</feature>
<comment type="catalytic activity">
    <reaction evidence="5 8">
        <text>S-adenosyl 3-(methylsulfanyl)propylamine + putrescine = S-methyl-5'-thioadenosine + spermidine + H(+)</text>
        <dbReference type="Rhea" id="RHEA:12721"/>
        <dbReference type="ChEBI" id="CHEBI:15378"/>
        <dbReference type="ChEBI" id="CHEBI:17509"/>
        <dbReference type="ChEBI" id="CHEBI:57443"/>
        <dbReference type="ChEBI" id="CHEBI:57834"/>
        <dbReference type="ChEBI" id="CHEBI:326268"/>
        <dbReference type="EC" id="2.5.1.16"/>
    </reaction>
</comment>
<keyword evidence="2 5" id="KW-0808">Transferase</keyword>
<dbReference type="Gene3D" id="3.40.50.150">
    <property type="entry name" value="Vaccinia Virus protein VP39"/>
    <property type="match status" value="1"/>
</dbReference>
<evidence type="ECO:0000256" key="3">
    <source>
        <dbReference type="ARBA" id="ARBA00023066"/>
    </source>
</evidence>
<dbReference type="InterPro" id="IPR037163">
    <property type="entry name" value="Spermidine_synt_N_sf"/>
</dbReference>
<evidence type="ECO:0000256" key="2">
    <source>
        <dbReference type="ARBA" id="ARBA00022679"/>
    </source>
</evidence>
<protein>
    <recommendedName>
        <fullName evidence="5">Polyamine aminopropyltransferase</fullName>
    </recommendedName>
    <alternativeName>
        <fullName evidence="5">Putrescine aminopropyltransferase</fullName>
        <shortName evidence="5">PAPT</shortName>
    </alternativeName>
    <alternativeName>
        <fullName evidence="5">Spermidine synthase</fullName>
        <shortName evidence="5">SPDS</shortName>
        <shortName evidence="5">SPDSY</shortName>
        <ecNumber evidence="5">2.5.1.16</ecNumber>
    </alternativeName>
</protein>
<name>A0ABV2B389_9GAMM</name>
<dbReference type="InterPro" id="IPR001045">
    <property type="entry name" value="Spermi_synthase"/>
</dbReference>
<reference evidence="10 11" key="1">
    <citation type="submission" date="2013-03" db="EMBL/GenBank/DDBJ databases">
        <title>Salinisphaera dokdonensis CL-ES53 Genome Sequencing.</title>
        <authorList>
            <person name="Li C."/>
            <person name="Lai Q."/>
            <person name="Shao Z."/>
        </authorList>
    </citation>
    <scope>NUCLEOTIDE SEQUENCE [LARGE SCALE GENOMIC DNA]</scope>
    <source>
        <strain evidence="10 11">CL-ES53</strain>
    </source>
</reference>
<comment type="subunit">
    <text evidence="5">Homodimer or homotetramer.</text>
</comment>
<evidence type="ECO:0000259" key="9">
    <source>
        <dbReference type="PROSITE" id="PS51006"/>
    </source>
</evidence>
<dbReference type="NCBIfam" id="NF002010">
    <property type="entry name" value="PRK00811.1"/>
    <property type="match status" value="1"/>
</dbReference>
<dbReference type="EC" id="2.5.1.16" evidence="5"/>
<comment type="pathway">
    <text evidence="5">Amine and polyamine biosynthesis; spermidine biosynthesis; spermidine from putrescine: step 1/1.</text>
</comment>